<evidence type="ECO:0000313" key="2">
    <source>
        <dbReference type="Proteomes" id="UP000600588"/>
    </source>
</evidence>
<proteinExistence type="predicted"/>
<dbReference type="RefSeq" id="WP_188231532.1">
    <property type="nucleotide sequence ID" value="NZ_JACVXB010000015.1"/>
</dbReference>
<evidence type="ECO:0000313" key="1">
    <source>
        <dbReference type="EMBL" id="MBD0833752.1"/>
    </source>
</evidence>
<keyword evidence="2" id="KW-1185">Reference proteome</keyword>
<reference evidence="1 2" key="1">
    <citation type="submission" date="2020-09" db="EMBL/GenBank/DDBJ databases">
        <title>TT11 complete genome.</title>
        <authorList>
            <person name="Wu Z."/>
        </authorList>
    </citation>
    <scope>NUCLEOTIDE SEQUENCE [LARGE SCALE GENOMIC DNA]</scope>
    <source>
        <strain evidence="1 2">TT11</strain>
    </source>
</reference>
<sequence length="65" mass="7403">MNANDVYNVAKALPKEELDKLCDMLAINYQPKKAIKPKKKPLPDFTVDDGIRYLLANHFNKVKTA</sequence>
<dbReference type="AlphaFoldDB" id="A0A8J6Q2Q7"/>
<protein>
    <submittedName>
        <fullName evidence="1">Uncharacterized protein</fullName>
    </submittedName>
</protein>
<accession>A0A8J6Q2Q7</accession>
<dbReference type="EMBL" id="JACVXB010000015">
    <property type="protein sequence ID" value="MBD0833752.1"/>
    <property type="molecule type" value="Genomic_DNA"/>
</dbReference>
<name>A0A8J6Q2Q7_9FLAO</name>
<dbReference type="Proteomes" id="UP000600588">
    <property type="component" value="Unassembled WGS sequence"/>
</dbReference>
<gene>
    <name evidence="1" type="ORF">ICJ83_16600</name>
</gene>
<organism evidence="1 2">
    <name type="scientific">Aestuariibaculum sediminum</name>
    <dbReference type="NCBI Taxonomy" id="2770637"/>
    <lineage>
        <taxon>Bacteria</taxon>
        <taxon>Pseudomonadati</taxon>
        <taxon>Bacteroidota</taxon>
        <taxon>Flavobacteriia</taxon>
        <taxon>Flavobacteriales</taxon>
        <taxon>Flavobacteriaceae</taxon>
    </lineage>
</organism>
<comment type="caution">
    <text evidence="1">The sequence shown here is derived from an EMBL/GenBank/DDBJ whole genome shotgun (WGS) entry which is preliminary data.</text>
</comment>